<feature type="compositionally biased region" description="Basic and acidic residues" evidence="1">
    <location>
        <begin position="268"/>
        <end position="279"/>
    </location>
</feature>
<feature type="compositionally biased region" description="Basic and acidic residues" evidence="1">
    <location>
        <begin position="250"/>
        <end position="261"/>
    </location>
</feature>
<feature type="region of interest" description="Disordered" evidence="1">
    <location>
        <begin position="245"/>
        <end position="306"/>
    </location>
</feature>
<keyword evidence="4" id="KW-1185">Reference proteome</keyword>
<evidence type="ECO:0000259" key="2">
    <source>
        <dbReference type="PROSITE" id="PS50280"/>
    </source>
</evidence>
<feature type="region of interest" description="Disordered" evidence="1">
    <location>
        <begin position="170"/>
        <end position="194"/>
    </location>
</feature>
<dbReference type="InterPro" id="IPR001214">
    <property type="entry name" value="SET_dom"/>
</dbReference>
<feature type="compositionally biased region" description="Polar residues" evidence="1">
    <location>
        <begin position="951"/>
        <end position="972"/>
    </location>
</feature>
<evidence type="ECO:0000256" key="1">
    <source>
        <dbReference type="SAM" id="MobiDB-lite"/>
    </source>
</evidence>
<feature type="region of interest" description="Disordered" evidence="1">
    <location>
        <begin position="207"/>
        <end position="232"/>
    </location>
</feature>
<dbReference type="PROSITE" id="PS50280">
    <property type="entry name" value="SET"/>
    <property type="match status" value="1"/>
</dbReference>
<dbReference type="InterPro" id="IPR046341">
    <property type="entry name" value="SET_dom_sf"/>
</dbReference>
<accession>A0A8T0AGS5</accession>
<protein>
    <recommendedName>
        <fullName evidence="2">SET domain-containing protein</fullName>
    </recommendedName>
</protein>
<dbReference type="PANTHER" id="PTHR33480">
    <property type="entry name" value="SET DOMAIN-CONTAINING PROTEIN-RELATED"/>
    <property type="match status" value="1"/>
</dbReference>
<feature type="compositionally biased region" description="Basic and acidic residues" evidence="1">
    <location>
        <begin position="174"/>
        <end position="185"/>
    </location>
</feature>
<evidence type="ECO:0000313" key="4">
    <source>
        <dbReference type="Proteomes" id="UP000606274"/>
    </source>
</evidence>
<feature type="region of interest" description="Disordered" evidence="1">
    <location>
        <begin position="951"/>
        <end position="973"/>
    </location>
</feature>
<dbReference type="Gene3D" id="2.170.270.10">
    <property type="entry name" value="SET domain"/>
    <property type="match status" value="1"/>
</dbReference>
<dbReference type="Pfam" id="PF00856">
    <property type="entry name" value="SET"/>
    <property type="match status" value="1"/>
</dbReference>
<feature type="domain" description="SET" evidence="2">
    <location>
        <begin position="24"/>
        <end position="145"/>
    </location>
</feature>
<gene>
    <name evidence="3" type="ORF">HF521_012455</name>
</gene>
<proteinExistence type="predicted"/>
<reference evidence="3" key="1">
    <citation type="submission" date="2020-08" db="EMBL/GenBank/DDBJ databases">
        <title>Chromosome-level assembly of Southern catfish (Silurus meridionalis) provides insights into visual adaptation to the nocturnal and benthic lifestyles.</title>
        <authorList>
            <person name="Zhang Y."/>
            <person name="Wang D."/>
            <person name="Peng Z."/>
        </authorList>
    </citation>
    <scope>NUCLEOTIDE SEQUENCE</scope>
    <source>
        <strain evidence="3">SWU-2019-XX</strain>
        <tissue evidence="3">Muscle</tissue>
    </source>
</reference>
<comment type="caution">
    <text evidence="3">The sequence shown here is derived from an EMBL/GenBank/DDBJ whole genome shotgun (WGS) entry which is preliminary data.</text>
</comment>
<name>A0A8T0AGS5_SILME</name>
<feature type="compositionally biased region" description="Basic and acidic residues" evidence="1">
    <location>
        <begin position="212"/>
        <end position="223"/>
    </location>
</feature>
<dbReference type="AlphaFoldDB" id="A0A8T0AGS5"/>
<dbReference type="PANTHER" id="PTHR33480:SF5">
    <property type="entry name" value="SI:DKEY-51D8.9"/>
    <property type="match status" value="1"/>
</dbReference>
<organism evidence="3 4">
    <name type="scientific">Silurus meridionalis</name>
    <name type="common">Southern catfish</name>
    <name type="synonym">Silurus soldatovi meridionalis</name>
    <dbReference type="NCBI Taxonomy" id="175797"/>
    <lineage>
        <taxon>Eukaryota</taxon>
        <taxon>Metazoa</taxon>
        <taxon>Chordata</taxon>
        <taxon>Craniata</taxon>
        <taxon>Vertebrata</taxon>
        <taxon>Euteleostomi</taxon>
        <taxon>Actinopterygii</taxon>
        <taxon>Neopterygii</taxon>
        <taxon>Teleostei</taxon>
        <taxon>Ostariophysi</taxon>
        <taxon>Siluriformes</taxon>
        <taxon>Siluridae</taxon>
        <taxon>Silurus</taxon>
    </lineage>
</organism>
<dbReference type="EMBL" id="JABFDY010000023">
    <property type="protein sequence ID" value="KAF7690651.1"/>
    <property type="molecule type" value="Genomic_DNA"/>
</dbReference>
<dbReference type="Proteomes" id="UP000606274">
    <property type="component" value="Unassembled WGS sequence"/>
</dbReference>
<sequence length="1039" mass="116374">MRGSKRQSPNQDAVFHITTCRDKAGLDVKYIDAFKGRGVFAVTDFTKGSFVLEYRGELISCQESQRRQRLYHNSLKAFMFDFIWHGNFWTIDAARDDGTLGRLVNDDHIKPNCKMKRILVEGKPHLCLFALRDIIPGEEITYNYGDGDCPWRNEVTKCGTESDCIRPASDGASGDDHHCTQHSEPESTSSKQVTKCGTESDCIRPASDDASGDDHHCTQHSEPESTSSKQVTKCGTESDCNYPASDGASGDDHHCTQHSEPESTSSKQLDDVSRGDDRSISSMECSEEEYVPESSDSSSDESDCSLSISKRKVKTVTKICPSLSSSTGHCSVVDVEDTEVKPDQSSSVSVKGVSKATNKTRVYDKKQYCLFCSKPLSKMARHLEQVHSTESEVAKALTFPKGSKERKNLLDHLRNRGNFAHNAEVLQCGKGELVPYKKPRQDSDSIKFVHCCNCQGLFAKKFLWCHMKRCKMSKNYPSNPKPGKNRLLSQSAYMGPVPPGTSAGLWKLFSNMTHDKVVLAIKTDLYIRRLGEYFYNRVGSDVSKHEYIRQKMREIGRLLISAREVTPLCKIEDFVDPANFMHVITAVKKACGYDEEKCTFQRPSLALKLGHSLQKIASLVSFQAMMDGDSERAKKANNFSDMYASRWSELISSHALRTQREVKWNAPLILPFTEDVKMLHLYLDQKQEESFEKLSSDASSKNWTHLAKVTLAQTILFNRRREGEVSKMPLTSFINRNTDNLHEDVALALSELEKKLCHHFTRIEIRGKRGRKVPILLTPAMQKNMELLIKTRESCAIPSESIYMFARPAALSHLRGSDCLREFAMQCGAKNPNALSSTKLRKHIATLSNVLNLNNTELDQLADFLGHDVRVHREYYRLPEGTLQLAKISKILMALETGRLGEFSGKNLDEIDIDPNEAVIVPSSEFQKDLSGIENQSDEEDLGEELALKPFTNQSQESSAEQATEPTSTTSFKGAKTERELLLLVFPESGLPNRSGFPVRVKIRTGENRGITEELKCRRLICGGQDGGGQIPGSRCPTA</sequence>
<dbReference type="SMART" id="SM00317">
    <property type="entry name" value="SET"/>
    <property type="match status" value="1"/>
</dbReference>
<evidence type="ECO:0000313" key="3">
    <source>
        <dbReference type="EMBL" id="KAF7690651.1"/>
    </source>
</evidence>
<dbReference type="SUPFAM" id="SSF82199">
    <property type="entry name" value="SET domain"/>
    <property type="match status" value="1"/>
</dbReference>